<protein>
    <recommendedName>
        <fullName evidence="5">Hydrolase</fullName>
    </recommendedName>
</protein>
<dbReference type="Pfam" id="PF12680">
    <property type="entry name" value="SnoaL_2"/>
    <property type="match status" value="1"/>
</dbReference>
<dbReference type="InterPro" id="IPR050266">
    <property type="entry name" value="AB_hydrolase_sf"/>
</dbReference>
<sequence length="404" mass="44028">MNTAKTQPHDTEAVATVRRYLAAFGQGDVERAMACVHQDAVWHIDGDPAVTTVGILRGHAQIRGWIARFPLGFTPLAFSVERLIDAGSDVIALGRFRHRVMASSAIVDSDYAIRFTVREQRIARYQIFEDSLLLAQAHASASPARSVAINQMHYGWEDVGQGPALIFLHGLFLDRSFWAQQIATLQGNYRCIAFDMPGHGATGWRSGLDLDLIADDLALWLQEHGIKHATWIGHSQGGMIAMRLAARHPALVERLVLVNTSAREEYPERIPAWHRREQALLGSDAERLAMFKEIQGMKAAGAWLAAHPQAAQQELANMMAQDPEGLAAALRAAVIQRRDIRPLIGAICAPTVVLSGGQDRATPAELGLEIASLIPAAEHLLVPDAGHSIPVEQPQALLAAITGR</sequence>
<dbReference type="SUPFAM" id="SSF54427">
    <property type="entry name" value="NTF2-like"/>
    <property type="match status" value="1"/>
</dbReference>
<proteinExistence type="predicted"/>
<dbReference type="KEGG" id="gqu:AWC35_05910"/>
<gene>
    <name evidence="3" type="ORF">AWC35_05910</name>
</gene>
<evidence type="ECO:0008006" key="5">
    <source>
        <dbReference type="Google" id="ProtNLM"/>
    </source>
</evidence>
<dbReference type="PRINTS" id="PR00111">
    <property type="entry name" value="ABHYDROLASE"/>
</dbReference>
<dbReference type="EMBL" id="CP014136">
    <property type="protein sequence ID" value="ATA18914.1"/>
    <property type="molecule type" value="Genomic_DNA"/>
</dbReference>
<accession>A0A250AYD5</accession>
<dbReference type="Proteomes" id="UP000217182">
    <property type="component" value="Chromosome"/>
</dbReference>
<organism evidence="3 4">
    <name type="scientific">Gibbsiella quercinecans</name>
    <dbReference type="NCBI Taxonomy" id="929813"/>
    <lineage>
        <taxon>Bacteria</taxon>
        <taxon>Pseudomonadati</taxon>
        <taxon>Pseudomonadota</taxon>
        <taxon>Gammaproteobacteria</taxon>
        <taxon>Enterobacterales</taxon>
        <taxon>Yersiniaceae</taxon>
        <taxon>Gibbsiella</taxon>
    </lineage>
</organism>
<dbReference type="PANTHER" id="PTHR43798">
    <property type="entry name" value="MONOACYLGLYCEROL LIPASE"/>
    <property type="match status" value="1"/>
</dbReference>
<evidence type="ECO:0000259" key="2">
    <source>
        <dbReference type="Pfam" id="PF12680"/>
    </source>
</evidence>
<dbReference type="InterPro" id="IPR000073">
    <property type="entry name" value="AB_hydrolase_1"/>
</dbReference>
<dbReference type="SUPFAM" id="SSF53474">
    <property type="entry name" value="alpha/beta-Hydrolases"/>
    <property type="match status" value="1"/>
</dbReference>
<reference evidence="3 4" key="1">
    <citation type="submission" date="2016-01" db="EMBL/GenBank/DDBJ databases">
        <authorList>
            <person name="Oliw E.H."/>
        </authorList>
    </citation>
    <scope>NUCLEOTIDE SEQUENCE [LARGE SCALE GENOMIC DNA]</scope>
    <source>
        <strain evidence="3 4">FRB97</strain>
    </source>
</reference>
<keyword evidence="4" id="KW-1185">Reference proteome</keyword>
<dbReference type="InterPro" id="IPR037401">
    <property type="entry name" value="SnoaL-like"/>
</dbReference>
<evidence type="ECO:0000313" key="4">
    <source>
        <dbReference type="Proteomes" id="UP000217182"/>
    </source>
</evidence>
<dbReference type="InterPro" id="IPR029058">
    <property type="entry name" value="AB_hydrolase_fold"/>
</dbReference>
<dbReference type="AlphaFoldDB" id="A0A250AYD5"/>
<dbReference type="RefSeq" id="WP_095845519.1">
    <property type="nucleotide sequence ID" value="NZ_CP014136.1"/>
</dbReference>
<dbReference type="OrthoDB" id="9780765at2"/>
<dbReference type="Gene3D" id="3.10.450.50">
    <property type="match status" value="1"/>
</dbReference>
<evidence type="ECO:0000313" key="3">
    <source>
        <dbReference type="EMBL" id="ATA18914.1"/>
    </source>
</evidence>
<dbReference type="Pfam" id="PF00561">
    <property type="entry name" value="Abhydrolase_1"/>
    <property type="match status" value="1"/>
</dbReference>
<feature type="domain" description="AB hydrolase-1" evidence="1">
    <location>
        <begin position="163"/>
        <end position="392"/>
    </location>
</feature>
<dbReference type="InterPro" id="IPR032710">
    <property type="entry name" value="NTF2-like_dom_sf"/>
</dbReference>
<feature type="domain" description="SnoaL-like" evidence="2">
    <location>
        <begin position="17"/>
        <end position="125"/>
    </location>
</feature>
<name>A0A250AYD5_9GAMM</name>
<evidence type="ECO:0000259" key="1">
    <source>
        <dbReference type="Pfam" id="PF00561"/>
    </source>
</evidence>
<dbReference type="Gene3D" id="3.40.50.1820">
    <property type="entry name" value="alpha/beta hydrolase"/>
    <property type="match status" value="1"/>
</dbReference>